<dbReference type="RefSeq" id="WP_354696936.1">
    <property type="nucleotide sequence ID" value="NZ_JAZHOG010000016.1"/>
</dbReference>
<evidence type="ECO:0000256" key="12">
    <source>
        <dbReference type="ARBA" id="ARBA00023136"/>
    </source>
</evidence>
<keyword evidence="13 18" id="KW-0511">Multifunctional enzyme</keyword>
<evidence type="ECO:0000256" key="14">
    <source>
        <dbReference type="ARBA" id="ARBA00050401"/>
    </source>
</evidence>
<comment type="subcellular location">
    <subcellularLocation>
        <location evidence="1">Cell inner membrane</location>
        <topology evidence="1">Multi-pass membrane protein</topology>
    </subcellularLocation>
    <subcellularLocation>
        <location evidence="18">Cell membrane</location>
        <topology evidence="18">Multi-pass membrane protein</topology>
    </subcellularLocation>
</comment>
<sequence>MLETLISTPLLLYGGVFVLGALIGSFVNVVILRLPPLLEYDWRCQCHDLLQNESEPGERPLGIAVSRSMCPHCGHGITALENIPVLSFLVLRGRCSACGERISLRYPLVELTTALLFLATLWHFGPTAQGLLALPLTAVLVALTGIDADTQLLPDNMTLPLLWAGILVNYFGVYTDLGSSVLGAIAGYLILWSIYHLFRLMTGKEGMGYGDFKLLAAMGAWMGWQFLPLIVLLSSVVGAVVGLVLMGTGRLNRDKPMPFGPFIAAAGWIALIWGERIMAYYTRSSGFG</sequence>
<evidence type="ECO:0000256" key="5">
    <source>
        <dbReference type="ARBA" id="ARBA00022603"/>
    </source>
</evidence>
<dbReference type="PRINTS" id="PR00864">
    <property type="entry name" value="PREPILNPTASE"/>
</dbReference>
<keyword evidence="6 18" id="KW-0645">Protease</keyword>
<comment type="catalytic activity">
    <reaction evidence="14 18">
        <text>Typically cleaves a -Gly-|-Phe- bond to release an N-terminal, basic peptide of 5-8 residues from type IV prepilin, and then N-methylates the new N-terminal amino group, the methyl donor being S-adenosyl-L-methionine.</text>
        <dbReference type="EC" id="3.4.23.43"/>
    </reaction>
</comment>
<accession>A0AAW9RL63</accession>
<reference evidence="22 23" key="1">
    <citation type="submission" date="2024-02" db="EMBL/GenBank/DDBJ databases">
        <title>A novel Wenzhouxiangellaceae bacterium, isolated from coastal sediments.</title>
        <authorList>
            <person name="Du Z.-J."/>
            <person name="Ye Y.-Q."/>
            <person name="Zhang X.-Y."/>
        </authorList>
    </citation>
    <scope>NUCLEOTIDE SEQUENCE [LARGE SCALE GENOMIC DNA]</scope>
    <source>
        <strain evidence="22 23">CH-27</strain>
    </source>
</reference>
<keyword evidence="10 18" id="KW-0378">Hydrolase</keyword>
<dbReference type="InterPro" id="IPR010627">
    <property type="entry name" value="Prepilin_pept_A24_N"/>
</dbReference>
<keyword evidence="7 18" id="KW-0808">Transferase</keyword>
<evidence type="ECO:0000256" key="19">
    <source>
        <dbReference type="SAM" id="Phobius"/>
    </source>
</evidence>
<evidence type="ECO:0000256" key="15">
    <source>
        <dbReference type="ARBA" id="ARBA00067082"/>
    </source>
</evidence>
<feature type="transmembrane region" description="Helical" evidence="19">
    <location>
        <begin position="219"/>
        <end position="245"/>
    </location>
</feature>
<keyword evidence="9 18" id="KW-0812">Transmembrane</keyword>
<evidence type="ECO:0000256" key="1">
    <source>
        <dbReference type="ARBA" id="ARBA00004429"/>
    </source>
</evidence>
<feature type="transmembrane region" description="Helical" evidence="19">
    <location>
        <begin position="257"/>
        <end position="274"/>
    </location>
</feature>
<evidence type="ECO:0000259" key="20">
    <source>
        <dbReference type="Pfam" id="PF01478"/>
    </source>
</evidence>
<organism evidence="22 23">
    <name type="scientific">Elongatibacter sediminis</name>
    <dbReference type="NCBI Taxonomy" id="3119006"/>
    <lineage>
        <taxon>Bacteria</taxon>
        <taxon>Pseudomonadati</taxon>
        <taxon>Pseudomonadota</taxon>
        <taxon>Gammaproteobacteria</taxon>
        <taxon>Chromatiales</taxon>
        <taxon>Wenzhouxiangellaceae</taxon>
        <taxon>Elongatibacter</taxon>
    </lineage>
</organism>
<proteinExistence type="inferred from homology"/>
<evidence type="ECO:0000256" key="2">
    <source>
        <dbReference type="ARBA" id="ARBA00005801"/>
    </source>
</evidence>
<evidence type="ECO:0000256" key="9">
    <source>
        <dbReference type="ARBA" id="ARBA00022692"/>
    </source>
</evidence>
<dbReference type="GO" id="GO:0008168">
    <property type="term" value="F:methyltransferase activity"/>
    <property type="evidence" value="ECO:0007669"/>
    <property type="project" value="UniProtKB-KW"/>
</dbReference>
<feature type="transmembrane region" description="Helical" evidence="19">
    <location>
        <begin position="12"/>
        <end position="34"/>
    </location>
</feature>
<evidence type="ECO:0000313" key="23">
    <source>
        <dbReference type="Proteomes" id="UP001359886"/>
    </source>
</evidence>
<evidence type="ECO:0000256" key="10">
    <source>
        <dbReference type="ARBA" id="ARBA00022801"/>
    </source>
</evidence>
<feature type="transmembrane region" description="Helical" evidence="19">
    <location>
        <begin position="104"/>
        <end position="122"/>
    </location>
</feature>
<dbReference type="EC" id="3.4.23.43" evidence="15 18"/>
<name>A0AAW9RL63_9GAMM</name>
<evidence type="ECO:0000256" key="7">
    <source>
        <dbReference type="ARBA" id="ARBA00022679"/>
    </source>
</evidence>
<evidence type="ECO:0000313" key="22">
    <source>
        <dbReference type="EMBL" id="MEJ8569610.1"/>
    </source>
</evidence>
<keyword evidence="8" id="KW-0949">S-adenosyl-L-methionine</keyword>
<dbReference type="EC" id="2.1.1.-" evidence="18"/>
<comment type="similarity">
    <text evidence="2 17">Belongs to the peptidase A24 family.</text>
</comment>
<evidence type="ECO:0000256" key="4">
    <source>
        <dbReference type="ARBA" id="ARBA00022519"/>
    </source>
</evidence>
<keyword evidence="5 18" id="KW-0489">Methyltransferase</keyword>
<dbReference type="EMBL" id="JAZHOG010000016">
    <property type="protein sequence ID" value="MEJ8569610.1"/>
    <property type="molecule type" value="Genomic_DNA"/>
</dbReference>
<dbReference type="PANTHER" id="PTHR30487:SF0">
    <property type="entry name" value="PREPILIN LEADER PEPTIDASE_N-METHYLTRANSFERASE-RELATED"/>
    <property type="match status" value="1"/>
</dbReference>
<dbReference type="AlphaFoldDB" id="A0AAW9RL63"/>
<dbReference type="Proteomes" id="UP001359886">
    <property type="component" value="Unassembled WGS sequence"/>
</dbReference>
<feature type="domain" description="Prepilin type IV endopeptidase peptidase" evidence="20">
    <location>
        <begin position="136"/>
        <end position="243"/>
    </location>
</feature>
<comment type="caution">
    <text evidence="22">The sequence shown here is derived from an EMBL/GenBank/DDBJ whole genome shotgun (WGS) entry which is preliminary data.</text>
</comment>
<protein>
    <recommendedName>
        <fullName evidence="16 18">Prepilin leader peptidase/N-methyltransferase</fullName>
        <ecNumber evidence="18">2.1.1.-</ecNumber>
        <ecNumber evidence="15 18">3.4.23.43</ecNumber>
    </recommendedName>
</protein>
<feature type="transmembrane region" description="Helical" evidence="19">
    <location>
        <begin position="158"/>
        <end position="175"/>
    </location>
</feature>
<keyword evidence="3" id="KW-1003">Cell membrane</keyword>
<feature type="domain" description="Prepilin peptidase A24 N-terminal" evidence="21">
    <location>
        <begin position="18"/>
        <end position="124"/>
    </location>
</feature>
<comment type="function">
    <text evidence="18">Plays an essential role in type IV pili and type II pseudopili formation by proteolytically removing the leader sequence from substrate proteins and subsequently monomethylating the alpha-amino group of the newly exposed N-terminal phenylalanine.</text>
</comment>
<dbReference type="GO" id="GO:0004190">
    <property type="term" value="F:aspartic-type endopeptidase activity"/>
    <property type="evidence" value="ECO:0007669"/>
    <property type="project" value="UniProtKB-EC"/>
</dbReference>
<dbReference type="Pfam" id="PF01478">
    <property type="entry name" value="Peptidase_A24"/>
    <property type="match status" value="1"/>
</dbReference>
<dbReference type="GO" id="GO:0005886">
    <property type="term" value="C:plasma membrane"/>
    <property type="evidence" value="ECO:0007669"/>
    <property type="project" value="UniProtKB-SubCell"/>
</dbReference>
<keyword evidence="23" id="KW-1185">Reference proteome</keyword>
<gene>
    <name evidence="22" type="ORF">V3330_18425</name>
</gene>
<evidence type="ECO:0000256" key="18">
    <source>
        <dbReference type="RuleBase" id="RU003794"/>
    </source>
</evidence>
<keyword evidence="4" id="KW-0997">Cell inner membrane</keyword>
<dbReference type="FunFam" id="1.20.120.1220:FF:000001">
    <property type="entry name" value="Type 4 prepilin-like proteins leader peptide-processing enzyme"/>
    <property type="match status" value="1"/>
</dbReference>
<evidence type="ECO:0000256" key="11">
    <source>
        <dbReference type="ARBA" id="ARBA00022989"/>
    </source>
</evidence>
<evidence type="ECO:0000256" key="13">
    <source>
        <dbReference type="ARBA" id="ARBA00023268"/>
    </source>
</evidence>
<dbReference type="InterPro" id="IPR050882">
    <property type="entry name" value="Prepilin_peptidase/N-MTase"/>
</dbReference>
<dbReference type="Gene3D" id="1.20.120.1220">
    <property type="match status" value="1"/>
</dbReference>
<dbReference type="PANTHER" id="PTHR30487">
    <property type="entry name" value="TYPE 4 PREPILIN-LIKE PROTEINS LEADER PEPTIDE-PROCESSING ENZYME"/>
    <property type="match status" value="1"/>
</dbReference>
<keyword evidence="12 19" id="KW-0472">Membrane</keyword>
<evidence type="ECO:0000256" key="17">
    <source>
        <dbReference type="RuleBase" id="RU003793"/>
    </source>
</evidence>
<evidence type="ECO:0000259" key="21">
    <source>
        <dbReference type="Pfam" id="PF06750"/>
    </source>
</evidence>
<dbReference type="Pfam" id="PF06750">
    <property type="entry name" value="A24_N_bact"/>
    <property type="match status" value="1"/>
</dbReference>
<feature type="transmembrane region" description="Helical" evidence="19">
    <location>
        <begin position="181"/>
        <end position="198"/>
    </location>
</feature>
<evidence type="ECO:0000256" key="3">
    <source>
        <dbReference type="ARBA" id="ARBA00022475"/>
    </source>
</evidence>
<dbReference type="GO" id="GO:0006465">
    <property type="term" value="P:signal peptide processing"/>
    <property type="evidence" value="ECO:0007669"/>
    <property type="project" value="TreeGrafter"/>
</dbReference>
<evidence type="ECO:0000256" key="16">
    <source>
        <dbReference type="ARBA" id="ARBA00071870"/>
    </source>
</evidence>
<evidence type="ECO:0000256" key="8">
    <source>
        <dbReference type="ARBA" id="ARBA00022691"/>
    </source>
</evidence>
<dbReference type="InterPro" id="IPR000045">
    <property type="entry name" value="Prepilin_IV_endopep_pep"/>
</dbReference>
<dbReference type="GO" id="GO:0032259">
    <property type="term" value="P:methylation"/>
    <property type="evidence" value="ECO:0007669"/>
    <property type="project" value="UniProtKB-KW"/>
</dbReference>
<evidence type="ECO:0000256" key="6">
    <source>
        <dbReference type="ARBA" id="ARBA00022670"/>
    </source>
</evidence>
<dbReference type="InterPro" id="IPR014032">
    <property type="entry name" value="Peptidase_A24A_bac"/>
</dbReference>
<keyword evidence="11 19" id="KW-1133">Transmembrane helix</keyword>